<dbReference type="GO" id="GO:0005576">
    <property type="term" value="C:extracellular region"/>
    <property type="evidence" value="ECO:0007669"/>
    <property type="project" value="InterPro"/>
</dbReference>
<dbReference type="SUPFAM" id="SSF57625">
    <property type="entry name" value="Invertebrate chitin-binding proteins"/>
    <property type="match status" value="7"/>
</dbReference>
<feature type="domain" description="Chitin-binding type-2" evidence="7">
    <location>
        <begin position="144"/>
        <end position="200"/>
    </location>
</feature>
<sequence length="448" mass="48862">MFGKLIISIIVLGLVINIECNPREKRQTCTPSQDFSPVPNDCTKFYRCANGVLSVFQCSSGLLFDNNLKVCNWPNQVTTCNTNQLQKSCTAANDLTRVENDCSKYYRCSNGVLSVQSCQSGLYFDTTTKTCNWATYVSCAPAATPKCDLSLDLTPTGYDCSKFYRCINGVLSVLTCPSGYLFDRNTKSCNPANLVTTCNNVYCNSGIDLTPVGSDCSQFYRCINGVQATLTCPSGYLFDRSLKVCNPSNQVVCNTCNPAIDLTPYPNDCSKFYKCINGVQTTLTCPGGYLFDKNAKMCNPSSQVSCTTCDPALDLTQVSNDCSKFYKCVNGALATLSCPSGYLFDKNSKSCNPSNLVTTCYSCASQHLTNVPGDCTRYYMCINNDLSIYNCPAGLTFDSSISNCRLTSQILGKCGVNPFPNCSLNLSSESRIDLCSQVGFRKDFPACC</sequence>
<reference evidence="8" key="1">
    <citation type="submission" date="2021-02" db="EMBL/GenBank/DDBJ databases">
        <authorList>
            <person name="Nowell W R."/>
        </authorList>
    </citation>
    <scope>NUCLEOTIDE SEQUENCE</scope>
    <source>
        <strain evidence="8">Ploen Becks lab</strain>
    </source>
</reference>
<comment type="caution">
    <text evidence="8">The sequence shown here is derived from an EMBL/GenBank/DDBJ whole genome shotgun (WGS) entry which is preliminary data.</text>
</comment>
<keyword evidence="5" id="KW-0325">Glycoprotein</keyword>
<protein>
    <recommendedName>
        <fullName evidence="7">Chitin-binding type-2 domain-containing protein</fullName>
    </recommendedName>
</protein>
<evidence type="ECO:0000256" key="1">
    <source>
        <dbReference type="ARBA" id="ARBA00022669"/>
    </source>
</evidence>
<evidence type="ECO:0000256" key="6">
    <source>
        <dbReference type="SAM" id="SignalP"/>
    </source>
</evidence>
<evidence type="ECO:0000313" key="8">
    <source>
        <dbReference type="EMBL" id="CAF0920315.1"/>
    </source>
</evidence>
<feature type="signal peptide" evidence="6">
    <location>
        <begin position="1"/>
        <end position="20"/>
    </location>
</feature>
<feature type="domain" description="Chitin-binding type-2" evidence="7">
    <location>
        <begin position="203"/>
        <end position="246"/>
    </location>
</feature>
<dbReference type="InterPro" id="IPR036508">
    <property type="entry name" value="Chitin-bd_dom_sf"/>
</dbReference>
<evidence type="ECO:0000259" key="7">
    <source>
        <dbReference type="PROSITE" id="PS50940"/>
    </source>
</evidence>
<dbReference type="AlphaFoldDB" id="A0A814B198"/>
<feature type="domain" description="Chitin-binding type-2" evidence="7">
    <location>
        <begin position="26"/>
        <end position="82"/>
    </location>
</feature>
<feature type="chain" id="PRO_5032351679" description="Chitin-binding type-2 domain-containing protein" evidence="6">
    <location>
        <begin position="21"/>
        <end position="448"/>
    </location>
</feature>
<feature type="domain" description="Chitin-binding type-2" evidence="7">
    <location>
        <begin position="357"/>
        <end position="416"/>
    </location>
</feature>
<keyword evidence="1" id="KW-0147">Chitin-binding</keyword>
<dbReference type="GO" id="GO:0008061">
    <property type="term" value="F:chitin binding"/>
    <property type="evidence" value="ECO:0007669"/>
    <property type="project" value="UniProtKB-KW"/>
</dbReference>
<feature type="domain" description="Chitin-binding type-2" evidence="7">
    <location>
        <begin position="320"/>
        <end position="352"/>
    </location>
</feature>
<keyword evidence="3" id="KW-0677">Repeat</keyword>
<organism evidence="8 9">
    <name type="scientific">Brachionus calyciflorus</name>
    <dbReference type="NCBI Taxonomy" id="104777"/>
    <lineage>
        <taxon>Eukaryota</taxon>
        <taxon>Metazoa</taxon>
        <taxon>Spiralia</taxon>
        <taxon>Gnathifera</taxon>
        <taxon>Rotifera</taxon>
        <taxon>Eurotatoria</taxon>
        <taxon>Monogononta</taxon>
        <taxon>Pseudotrocha</taxon>
        <taxon>Ploima</taxon>
        <taxon>Brachionidae</taxon>
        <taxon>Brachionus</taxon>
    </lineage>
</organism>
<proteinExistence type="predicted"/>
<keyword evidence="4" id="KW-1015">Disulfide bond</keyword>
<evidence type="ECO:0000256" key="5">
    <source>
        <dbReference type="ARBA" id="ARBA00023180"/>
    </source>
</evidence>
<dbReference type="Pfam" id="PF01607">
    <property type="entry name" value="CBM_14"/>
    <property type="match status" value="7"/>
</dbReference>
<gene>
    <name evidence="8" type="ORF">OXX778_LOCUS12352</name>
</gene>
<evidence type="ECO:0000256" key="3">
    <source>
        <dbReference type="ARBA" id="ARBA00022737"/>
    </source>
</evidence>
<dbReference type="InterPro" id="IPR002557">
    <property type="entry name" value="Chitin-bd_dom"/>
</dbReference>
<dbReference type="InterPro" id="IPR051940">
    <property type="entry name" value="Chitin_bind-dev_reg"/>
</dbReference>
<dbReference type="EMBL" id="CAJNOC010002226">
    <property type="protein sequence ID" value="CAF0920315.1"/>
    <property type="molecule type" value="Genomic_DNA"/>
</dbReference>
<dbReference type="Proteomes" id="UP000663879">
    <property type="component" value="Unassembled WGS sequence"/>
</dbReference>
<dbReference type="SMART" id="SM00494">
    <property type="entry name" value="ChtBD2"/>
    <property type="match status" value="7"/>
</dbReference>
<keyword evidence="2 6" id="KW-0732">Signal</keyword>
<dbReference type="Gene3D" id="2.170.140.10">
    <property type="entry name" value="Chitin binding domain"/>
    <property type="match status" value="7"/>
</dbReference>
<feature type="domain" description="Chitin-binding type-2" evidence="7">
    <location>
        <begin position="86"/>
        <end position="141"/>
    </location>
</feature>
<name>A0A814B198_9BILA</name>
<dbReference type="PANTHER" id="PTHR23301:SF0">
    <property type="entry name" value="CHITIN-BINDING TYPE-2 DOMAIN-CONTAINING PROTEIN-RELATED"/>
    <property type="match status" value="1"/>
</dbReference>
<accession>A0A814B198</accession>
<evidence type="ECO:0000256" key="2">
    <source>
        <dbReference type="ARBA" id="ARBA00022729"/>
    </source>
</evidence>
<dbReference type="PANTHER" id="PTHR23301">
    <property type="entry name" value="CHITIN BINDING PERITROPHIN-A"/>
    <property type="match status" value="1"/>
</dbReference>
<evidence type="ECO:0000313" key="9">
    <source>
        <dbReference type="Proteomes" id="UP000663879"/>
    </source>
</evidence>
<dbReference type="OrthoDB" id="6020543at2759"/>
<feature type="domain" description="Chitin-binding type-2" evidence="7">
    <location>
        <begin position="250"/>
        <end position="308"/>
    </location>
</feature>
<dbReference type="PROSITE" id="PS50940">
    <property type="entry name" value="CHIT_BIND_II"/>
    <property type="match status" value="7"/>
</dbReference>
<evidence type="ECO:0000256" key="4">
    <source>
        <dbReference type="ARBA" id="ARBA00023157"/>
    </source>
</evidence>
<keyword evidence="9" id="KW-1185">Reference proteome</keyword>